<sequence length="106" mass="11460">MLSSICLCVVNGGKPLLRLVYRHLPWSGAERSGWAARQFSLVKPELGAGVNVGLQFVAEPLRHCFELLAGRILASAIYWGCGEEEVNLERSVKCDVPQVGTGFSGS</sequence>
<evidence type="ECO:0000313" key="1">
    <source>
        <dbReference type="EMBL" id="TFK13594.1"/>
    </source>
</evidence>
<name>A0A4D9F7J9_9SAUR</name>
<evidence type="ECO:0000313" key="2">
    <source>
        <dbReference type="Proteomes" id="UP000297703"/>
    </source>
</evidence>
<reference evidence="1 2" key="1">
    <citation type="submission" date="2019-04" db="EMBL/GenBank/DDBJ databases">
        <title>Draft genome of the big-headed turtle Platysternon megacephalum.</title>
        <authorList>
            <person name="Gong S."/>
        </authorList>
    </citation>
    <scope>NUCLEOTIDE SEQUENCE [LARGE SCALE GENOMIC DNA]</scope>
    <source>
        <strain evidence="1">DO16091913</strain>
        <tissue evidence="1">Muscle</tissue>
    </source>
</reference>
<comment type="caution">
    <text evidence="1">The sequence shown here is derived from an EMBL/GenBank/DDBJ whole genome shotgun (WGS) entry which is preliminary data.</text>
</comment>
<dbReference type="Proteomes" id="UP000297703">
    <property type="component" value="Unassembled WGS sequence"/>
</dbReference>
<reference evidence="1 2" key="2">
    <citation type="submission" date="2019-04" db="EMBL/GenBank/DDBJ databases">
        <title>The genome sequence of big-headed turtle.</title>
        <authorList>
            <person name="Gong S."/>
        </authorList>
    </citation>
    <scope>NUCLEOTIDE SEQUENCE [LARGE SCALE GENOMIC DNA]</scope>
    <source>
        <strain evidence="1">DO16091913</strain>
        <tissue evidence="1">Muscle</tissue>
    </source>
</reference>
<proteinExistence type="predicted"/>
<dbReference type="AlphaFoldDB" id="A0A4D9F7J9"/>
<organism evidence="1 2">
    <name type="scientific">Platysternon megacephalum</name>
    <name type="common">big-headed turtle</name>
    <dbReference type="NCBI Taxonomy" id="55544"/>
    <lineage>
        <taxon>Eukaryota</taxon>
        <taxon>Metazoa</taxon>
        <taxon>Chordata</taxon>
        <taxon>Craniata</taxon>
        <taxon>Vertebrata</taxon>
        <taxon>Euteleostomi</taxon>
        <taxon>Archelosauria</taxon>
        <taxon>Testudinata</taxon>
        <taxon>Testudines</taxon>
        <taxon>Cryptodira</taxon>
        <taxon>Durocryptodira</taxon>
        <taxon>Testudinoidea</taxon>
        <taxon>Platysternidae</taxon>
        <taxon>Platysternon</taxon>
    </lineage>
</organism>
<protein>
    <submittedName>
        <fullName evidence="1">Pumilio-like protein 1</fullName>
    </submittedName>
</protein>
<keyword evidence="2" id="KW-1185">Reference proteome</keyword>
<accession>A0A4D9F7J9</accession>
<gene>
    <name evidence="1" type="ORF">DR999_PMT03085</name>
</gene>
<dbReference type="EMBL" id="QXTE01000015">
    <property type="protein sequence ID" value="TFK13594.1"/>
    <property type="molecule type" value="Genomic_DNA"/>
</dbReference>